<evidence type="ECO:0000256" key="1">
    <source>
        <dbReference type="SAM" id="MobiDB-lite"/>
    </source>
</evidence>
<evidence type="ECO:0000313" key="4">
    <source>
        <dbReference type="Proteomes" id="UP000373149"/>
    </source>
</evidence>
<dbReference type="EMBL" id="VMNX01000001">
    <property type="protein sequence ID" value="MPY47144.1"/>
    <property type="molecule type" value="Genomic_DNA"/>
</dbReference>
<feature type="region of interest" description="Disordered" evidence="1">
    <location>
        <begin position="49"/>
        <end position="74"/>
    </location>
</feature>
<accession>A0A5N8WIJ7</accession>
<keyword evidence="4" id="KW-1185">Reference proteome</keyword>
<proteinExistence type="predicted"/>
<organism evidence="3 4">
    <name type="scientific">Streptomyces acidicola</name>
    <dbReference type="NCBI Taxonomy" id="2596892"/>
    <lineage>
        <taxon>Bacteria</taxon>
        <taxon>Bacillati</taxon>
        <taxon>Actinomycetota</taxon>
        <taxon>Actinomycetes</taxon>
        <taxon>Kitasatosporales</taxon>
        <taxon>Streptomycetaceae</taxon>
        <taxon>Streptomyces</taxon>
    </lineage>
</organism>
<feature type="compositionally biased region" description="Basic and acidic residues" evidence="1">
    <location>
        <begin position="49"/>
        <end position="60"/>
    </location>
</feature>
<dbReference type="EMBL" id="VMNX01000001">
    <property type="protein sequence ID" value="MPY47283.1"/>
    <property type="molecule type" value="Genomic_DNA"/>
</dbReference>
<comment type="caution">
    <text evidence="3">The sequence shown here is derived from an EMBL/GenBank/DDBJ whole genome shotgun (WGS) entry which is preliminary data.</text>
</comment>
<dbReference type="RefSeq" id="WP_152857994.1">
    <property type="nucleotide sequence ID" value="NZ_VMNX01000001.1"/>
</dbReference>
<evidence type="ECO:0000313" key="3">
    <source>
        <dbReference type="EMBL" id="MPY47283.1"/>
    </source>
</evidence>
<sequence>MPPTLISAADAAYYTGRPVGTIWRWASEGRISRYGHGKGVRYDLHELPPKTVDESGEAHLGDTPPLPQRAPKAA</sequence>
<dbReference type="AlphaFoldDB" id="A0A5N8WIJ7"/>
<gene>
    <name evidence="2" type="ORF">FPZ41_00515</name>
    <name evidence="3" type="ORF">FPZ41_01220</name>
</gene>
<protein>
    <submittedName>
        <fullName evidence="3">Helix-turn-helix domain-containing protein</fullName>
    </submittedName>
</protein>
<dbReference type="Proteomes" id="UP000373149">
    <property type="component" value="Unassembled WGS sequence"/>
</dbReference>
<name>A0A5N8WIJ7_9ACTN</name>
<reference evidence="3 4" key="1">
    <citation type="submission" date="2019-09" db="EMBL/GenBank/DDBJ databases">
        <authorList>
            <person name="Duangmal K."/>
            <person name="Teo W.F.A."/>
            <person name="Lipun K."/>
        </authorList>
    </citation>
    <scope>NUCLEOTIDE SEQUENCE [LARGE SCALE GENOMIC DNA]</scope>
    <source>
        <strain evidence="3 4">K1PN6</strain>
    </source>
</reference>
<evidence type="ECO:0000313" key="2">
    <source>
        <dbReference type="EMBL" id="MPY47144.1"/>
    </source>
</evidence>